<feature type="compositionally biased region" description="Basic and acidic residues" evidence="1">
    <location>
        <begin position="199"/>
        <end position="208"/>
    </location>
</feature>
<feature type="compositionally biased region" description="Basic and acidic residues" evidence="1">
    <location>
        <begin position="46"/>
        <end position="57"/>
    </location>
</feature>
<keyword evidence="2" id="KW-0472">Membrane</keyword>
<feature type="compositionally biased region" description="Basic and acidic residues" evidence="1">
    <location>
        <begin position="166"/>
        <end position="176"/>
    </location>
</feature>
<keyword evidence="2" id="KW-1133">Transmembrane helix</keyword>
<feature type="compositionally biased region" description="Acidic residues" evidence="1">
    <location>
        <begin position="9"/>
        <end position="23"/>
    </location>
</feature>
<feature type="compositionally biased region" description="Low complexity" evidence="1">
    <location>
        <begin position="140"/>
        <end position="152"/>
    </location>
</feature>
<feature type="transmembrane region" description="Helical" evidence="2">
    <location>
        <begin position="298"/>
        <end position="320"/>
    </location>
</feature>
<keyword evidence="4" id="KW-1185">Reference proteome</keyword>
<name>A0ABN3PVL9_9ACTN</name>
<comment type="caution">
    <text evidence="3">The sequence shown here is derived from an EMBL/GenBank/DDBJ whole genome shotgun (WGS) entry which is preliminary data.</text>
</comment>
<evidence type="ECO:0000313" key="4">
    <source>
        <dbReference type="Proteomes" id="UP001501509"/>
    </source>
</evidence>
<protein>
    <submittedName>
        <fullName evidence="3">Uncharacterized protein</fullName>
    </submittedName>
</protein>
<organism evidence="3 4">
    <name type="scientific">Actinomadura fulvescens</name>
    <dbReference type="NCBI Taxonomy" id="46160"/>
    <lineage>
        <taxon>Bacteria</taxon>
        <taxon>Bacillati</taxon>
        <taxon>Actinomycetota</taxon>
        <taxon>Actinomycetes</taxon>
        <taxon>Streptosporangiales</taxon>
        <taxon>Thermomonosporaceae</taxon>
        <taxon>Actinomadura</taxon>
    </lineage>
</organism>
<dbReference type="EMBL" id="BAAATD010000004">
    <property type="protein sequence ID" value="GAA2600885.1"/>
    <property type="molecule type" value="Genomic_DNA"/>
</dbReference>
<dbReference type="RefSeq" id="WP_344542589.1">
    <property type="nucleotide sequence ID" value="NZ_BAAATD010000004.1"/>
</dbReference>
<keyword evidence="2" id="KW-0812">Transmembrane</keyword>
<accession>A0ABN3PVL9</accession>
<gene>
    <name evidence="3" type="ORF">GCM10010411_38190</name>
</gene>
<feature type="compositionally biased region" description="Basic and acidic residues" evidence="1">
    <location>
        <begin position="125"/>
        <end position="139"/>
    </location>
</feature>
<evidence type="ECO:0000256" key="2">
    <source>
        <dbReference type="SAM" id="Phobius"/>
    </source>
</evidence>
<feature type="region of interest" description="Disordered" evidence="1">
    <location>
        <begin position="1"/>
        <end position="215"/>
    </location>
</feature>
<reference evidence="4" key="1">
    <citation type="journal article" date="2019" name="Int. J. Syst. Evol. Microbiol.">
        <title>The Global Catalogue of Microorganisms (GCM) 10K type strain sequencing project: providing services to taxonomists for standard genome sequencing and annotation.</title>
        <authorList>
            <consortium name="The Broad Institute Genomics Platform"/>
            <consortium name="The Broad Institute Genome Sequencing Center for Infectious Disease"/>
            <person name="Wu L."/>
            <person name="Ma J."/>
        </authorList>
    </citation>
    <scope>NUCLEOTIDE SEQUENCE [LARGE SCALE GENOMIC DNA]</scope>
    <source>
        <strain evidence="4">JCM 6833</strain>
    </source>
</reference>
<evidence type="ECO:0000256" key="1">
    <source>
        <dbReference type="SAM" id="MobiDB-lite"/>
    </source>
</evidence>
<dbReference type="Proteomes" id="UP001501509">
    <property type="component" value="Unassembled WGS sequence"/>
</dbReference>
<proteinExistence type="predicted"/>
<sequence>MADSVAEPDLPDAPEDVERDDDLDAPRVLPQMIDDVEAPDVPPDLELLHDDFRDGPRDNQIAAPPDEQAAAPRNEQAAGPRNEQAAGPRDVQVAGWRDERVERPREQPARPRGEQAAGLYDEQVAESRDEQVAAGRDRQFAAARDGQAAAVRGEQGAGPGDGQVVDPRDERGERPGGEQSAGARDEQVEGAYDEQGAGSRDERGDRGYGGEPWWMSAPDVKVAEGPVPGPPATLMDGGHASGPLPILPVQAPPPLPEHRVPDALTSGGWQVVPDGPVDGPAPPLPAPYEAKRRSRGGLLIGTALSAGICLLALIAAGVLYSRLDGDSASPPKLTRAIAIVPTAGGLTKSPEPAAATAAYPFVQAGVRAAGAELPRNVAAVYAGSPMAPQNVVFYGGTGDLGDPDAFLRKSRPSTAIATVKANPGRGGGQGVCGTFAVLADVHVYCAWATRTSFGVIADNAPTSAPDTAAMATLMAKMRADLEKKAS</sequence>
<evidence type="ECO:0000313" key="3">
    <source>
        <dbReference type="EMBL" id="GAA2600885.1"/>
    </source>
</evidence>
<feature type="compositionally biased region" description="Basic and acidic residues" evidence="1">
    <location>
        <begin position="96"/>
        <end position="113"/>
    </location>
</feature>